<dbReference type="InterPro" id="IPR036388">
    <property type="entry name" value="WH-like_DNA-bd_sf"/>
</dbReference>
<dbReference type="PROSITE" id="PS00107">
    <property type="entry name" value="PROTEIN_KINASE_ATP"/>
    <property type="match status" value="1"/>
</dbReference>
<evidence type="ECO:0000313" key="7">
    <source>
        <dbReference type="EMBL" id="APW62651.1"/>
    </source>
</evidence>
<dbReference type="KEGG" id="pbor:BSF38_04201"/>
<reference evidence="8" key="1">
    <citation type="submission" date="2016-12" db="EMBL/GenBank/DDBJ databases">
        <title>Comparative genomics of four Isosphaeraceae planctomycetes: a common pool of plasmids and glycoside hydrolase genes.</title>
        <authorList>
            <person name="Ivanova A."/>
        </authorList>
    </citation>
    <scope>NUCLEOTIDE SEQUENCE [LARGE SCALE GENOMIC DNA]</scope>
    <source>
        <strain evidence="8">PX4</strain>
    </source>
</reference>
<organism evidence="7 8">
    <name type="scientific">Paludisphaera borealis</name>
    <dbReference type="NCBI Taxonomy" id="1387353"/>
    <lineage>
        <taxon>Bacteria</taxon>
        <taxon>Pseudomonadati</taxon>
        <taxon>Planctomycetota</taxon>
        <taxon>Planctomycetia</taxon>
        <taxon>Isosphaerales</taxon>
        <taxon>Isosphaeraceae</taxon>
        <taxon>Paludisphaera</taxon>
    </lineage>
</organism>
<dbReference type="RefSeq" id="WP_076348906.1">
    <property type="nucleotide sequence ID" value="NZ_CP019082.1"/>
</dbReference>
<name>A0A1U7CUP8_9BACT</name>
<dbReference type="GO" id="GO:0006352">
    <property type="term" value="P:DNA-templated transcription initiation"/>
    <property type="evidence" value="ECO:0007669"/>
    <property type="project" value="InterPro"/>
</dbReference>
<keyword evidence="2 5" id="KW-0547">Nucleotide-binding</keyword>
<keyword evidence="3 7" id="KW-0418">Kinase</keyword>
<dbReference type="Pfam" id="PF07638">
    <property type="entry name" value="Sigma70_ECF"/>
    <property type="match status" value="1"/>
</dbReference>
<dbReference type="GO" id="GO:0003700">
    <property type="term" value="F:DNA-binding transcription factor activity"/>
    <property type="evidence" value="ECO:0007669"/>
    <property type="project" value="InterPro"/>
</dbReference>
<evidence type="ECO:0000256" key="1">
    <source>
        <dbReference type="ARBA" id="ARBA00022679"/>
    </source>
</evidence>
<dbReference type="Proteomes" id="UP000186309">
    <property type="component" value="Chromosome"/>
</dbReference>
<proteinExistence type="predicted"/>
<keyword evidence="8" id="KW-1185">Reference proteome</keyword>
<dbReference type="InterPro" id="IPR053812">
    <property type="entry name" value="HTH_Sigma70_ECF-like"/>
</dbReference>
<dbReference type="PANTHER" id="PTHR43289">
    <property type="entry name" value="MITOGEN-ACTIVATED PROTEIN KINASE KINASE KINASE 20-RELATED"/>
    <property type="match status" value="1"/>
</dbReference>
<dbReference type="InterPro" id="IPR017441">
    <property type="entry name" value="Protein_kinase_ATP_BS"/>
</dbReference>
<dbReference type="Gene3D" id="1.10.1740.10">
    <property type="match status" value="1"/>
</dbReference>
<gene>
    <name evidence="7" type="primary">pknB_20</name>
    <name evidence="7" type="ORF">BSF38_04201</name>
</gene>
<dbReference type="PROSITE" id="PS50011">
    <property type="entry name" value="PROTEIN_KINASE_DOM"/>
    <property type="match status" value="1"/>
</dbReference>
<dbReference type="CDD" id="cd14014">
    <property type="entry name" value="STKc_PknB_like"/>
    <property type="match status" value="1"/>
</dbReference>
<dbReference type="Gene3D" id="3.30.200.20">
    <property type="entry name" value="Phosphorylase Kinase, domain 1"/>
    <property type="match status" value="1"/>
</dbReference>
<dbReference type="SUPFAM" id="SSF56112">
    <property type="entry name" value="Protein kinase-like (PK-like)"/>
    <property type="match status" value="1"/>
</dbReference>
<dbReference type="PANTHER" id="PTHR43289:SF6">
    <property type="entry name" value="SERINE_THREONINE-PROTEIN KINASE NEKL-3"/>
    <property type="match status" value="1"/>
</dbReference>
<evidence type="ECO:0000256" key="5">
    <source>
        <dbReference type="PROSITE-ProRule" id="PRU10141"/>
    </source>
</evidence>
<dbReference type="GO" id="GO:0004674">
    <property type="term" value="F:protein serine/threonine kinase activity"/>
    <property type="evidence" value="ECO:0007669"/>
    <property type="project" value="UniProtKB-EC"/>
</dbReference>
<dbReference type="Gene3D" id="1.10.510.10">
    <property type="entry name" value="Transferase(Phosphotransferase) domain 1"/>
    <property type="match status" value="1"/>
</dbReference>
<dbReference type="EMBL" id="CP019082">
    <property type="protein sequence ID" value="APW62651.1"/>
    <property type="molecule type" value="Genomic_DNA"/>
</dbReference>
<evidence type="ECO:0000259" key="6">
    <source>
        <dbReference type="PROSITE" id="PS50011"/>
    </source>
</evidence>
<dbReference type="GO" id="GO:0005524">
    <property type="term" value="F:ATP binding"/>
    <property type="evidence" value="ECO:0007669"/>
    <property type="project" value="UniProtKB-UniRule"/>
</dbReference>
<protein>
    <submittedName>
        <fullName evidence="7">Serine/threonine-protein kinase PknB</fullName>
        <ecNumber evidence="7">2.7.11.1</ecNumber>
    </submittedName>
</protein>
<keyword evidence="1 7" id="KW-0808">Transferase</keyword>
<dbReference type="InterPro" id="IPR013325">
    <property type="entry name" value="RNA_pol_sigma_r2"/>
</dbReference>
<accession>A0A1U7CUP8</accession>
<dbReference type="SUPFAM" id="SSF88946">
    <property type="entry name" value="Sigma2 domain of RNA polymerase sigma factors"/>
    <property type="match status" value="1"/>
</dbReference>
<dbReference type="AlphaFoldDB" id="A0A1U7CUP8"/>
<evidence type="ECO:0000313" key="8">
    <source>
        <dbReference type="Proteomes" id="UP000186309"/>
    </source>
</evidence>
<dbReference type="Gene3D" id="1.10.10.10">
    <property type="entry name" value="Winged helix-like DNA-binding domain superfamily/Winged helix DNA-binding domain"/>
    <property type="match status" value="1"/>
</dbReference>
<dbReference type="InterPro" id="IPR008271">
    <property type="entry name" value="Ser/Thr_kinase_AS"/>
</dbReference>
<dbReference type="InterPro" id="IPR011009">
    <property type="entry name" value="Kinase-like_dom_sf"/>
</dbReference>
<dbReference type="STRING" id="1387353.BSF38_04201"/>
<dbReference type="EC" id="2.7.11.1" evidence="7"/>
<dbReference type="InterPro" id="IPR000719">
    <property type="entry name" value="Prot_kinase_dom"/>
</dbReference>
<feature type="binding site" evidence="5">
    <location>
        <position position="249"/>
    </location>
    <ligand>
        <name>ATP</name>
        <dbReference type="ChEBI" id="CHEBI:30616"/>
    </ligand>
</feature>
<dbReference type="OrthoDB" id="280689at2"/>
<sequence>MSATDQPPHSWSSFDLLERSRGGGDAAAAALFARYFARLTSLAKSRLPSQIASRIDPEDVVMSVFRSFFVDARDGRYVLGRKGDLWRLLAAITKHKLMRQTRFHRADRRSIDLDAPLEQIDETRLVRLLEPTPEDAVDLADLLNDFTSGLSPLDGHVLELRMREMQIPEIAREVGCSERSVRRSLSRLRSSFLDRLSSDQNGLAPDVETLPSALLDHGDFLLQRMIGSGRMGKVFKAWQRGEDRPVAVKFLRKSLIHHPGAVRRFLAEAQTIAELRHPKIVGTHGLGRTPGGSYFLVMEYVAGSNLDLHTRRSDVSWRQAVVWVVETCQALEHAHARGIVHCDLKPANLLIDENGGVRVTDFGLARHLSDPTPRTVHIEGTAPYMAPEQASRSWGPIDARTDVYGLGAVLFALLTGRPPWIGGSLPEVLAKVVGDEPVVSPGLIRPDLPTTVVDVCRKCLAKRPRDRYGSVMEVRAALVPLIEER</sequence>
<evidence type="ECO:0000256" key="3">
    <source>
        <dbReference type="ARBA" id="ARBA00022777"/>
    </source>
</evidence>
<evidence type="ECO:0000256" key="2">
    <source>
        <dbReference type="ARBA" id="ARBA00022741"/>
    </source>
</evidence>
<feature type="domain" description="Protein kinase" evidence="6">
    <location>
        <begin position="220"/>
        <end position="482"/>
    </location>
</feature>
<dbReference type="Pfam" id="PF00069">
    <property type="entry name" value="Pkinase"/>
    <property type="match status" value="1"/>
</dbReference>
<dbReference type="PROSITE" id="PS00108">
    <property type="entry name" value="PROTEIN_KINASE_ST"/>
    <property type="match status" value="1"/>
</dbReference>
<evidence type="ECO:0000256" key="4">
    <source>
        <dbReference type="ARBA" id="ARBA00022840"/>
    </source>
</evidence>
<keyword evidence="4 5" id="KW-0067">ATP-binding</keyword>
<dbReference type="SMART" id="SM00220">
    <property type="entry name" value="S_TKc"/>
    <property type="match status" value="1"/>
</dbReference>